<dbReference type="CDD" id="cd00609">
    <property type="entry name" value="AAT_like"/>
    <property type="match status" value="1"/>
</dbReference>
<feature type="modified residue" description="N6-(pyridoxal phosphate)lysine" evidence="7">
    <location>
        <position position="223"/>
    </location>
</feature>
<evidence type="ECO:0000313" key="9">
    <source>
        <dbReference type="EMBL" id="UOQ92062.1"/>
    </source>
</evidence>
<feature type="domain" description="Aminotransferase class I/classII large" evidence="8">
    <location>
        <begin position="31"/>
        <end position="354"/>
    </location>
</feature>
<organism evidence="9 10">
    <name type="scientific">Halobacillus shinanisalinarum</name>
    <dbReference type="NCBI Taxonomy" id="2932258"/>
    <lineage>
        <taxon>Bacteria</taxon>
        <taxon>Bacillati</taxon>
        <taxon>Bacillota</taxon>
        <taxon>Bacilli</taxon>
        <taxon>Bacillales</taxon>
        <taxon>Bacillaceae</taxon>
        <taxon>Halobacillus</taxon>
    </lineage>
</organism>
<keyword evidence="5 7" id="KW-0663">Pyridoxal phosphate</keyword>
<keyword evidence="10" id="KW-1185">Reference proteome</keyword>
<evidence type="ECO:0000256" key="4">
    <source>
        <dbReference type="ARBA" id="ARBA00022679"/>
    </source>
</evidence>
<accession>A0ABY4GZ58</accession>
<dbReference type="NCBIfam" id="TIGR01141">
    <property type="entry name" value="hisC"/>
    <property type="match status" value="1"/>
</dbReference>
<comment type="pathway">
    <text evidence="7">Amino-acid biosynthesis; L-histidine biosynthesis; L-histidine from 5-phospho-alpha-D-ribose 1-diphosphate: step 7/9.</text>
</comment>
<dbReference type="InterPro" id="IPR015422">
    <property type="entry name" value="PyrdxlP-dep_Trfase_small"/>
</dbReference>
<dbReference type="SUPFAM" id="SSF53383">
    <property type="entry name" value="PLP-dependent transferases"/>
    <property type="match status" value="1"/>
</dbReference>
<dbReference type="GO" id="GO:0004400">
    <property type="term" value="F:histidinol-phosphate transaminase activity"/>
    <property type="evidence" value="ECO:0007669"/>
    <property type="project" value="UniProtKB-EC"/>
</dbReference>
<dbReference type="PANTHER" id="PTHR43643">
    <property type="entry name" value="HISTIDINOL-PHOSPHATE AMINOTRANSFERASE 2"/>
    <property type="match status" value="1"/>
</dbReference>
<dbReference type="InterPro" id="IPR015421">
    <property type="entry name" value="PyrdxlP-dep_Trfase_major"/>
</dbReference>
<evidence type="ECO:0000256" key="5">
    <source>
        <dbReference type="ARBA" id="ARBA00022898"/>
    </source>
</evidence>
<dbReference type="Gene3D" id="3.90.1150.10">
    <property type="entry name" value="Aspartate Aminotransferase, domain 1"/>
    <property type="match status" value="1"/>
</dbReference>
<evidence type="ECO:0000259" key="8">
    <source>
        <dbReference type="Pfam" id="PF00155"/>
    </source>
</evidence>
<evidence type="ECO:0000256" key="1">
    <source>
        <dbReference type="ARBA" id="ARBA00001933"/>
    </source>
</evidence>
<proteinExistence type="inferred from homology"/>
<dbReference type="InterPro" id="IPR004839">
    <property type="entry name" value="Aminotransferase_I/II_large"/>
</dbReference>
<sequence length="370" mass="41926">MIQPRSQINQIAMYSPGKPVEELKREKGLSKIIKMASNENPFGYSPLAAEAIQSEMKELPFYPEVTSPILAEKLANRLEVSPDQIIFGSGSDEVIRLLSRTYINEGDEVVMAGVTFPRYKTNVVIEGGVPVEIDMQNGTHDLDAMYQAINEKTKMVFVCNPNNPTGTIVEKEALRRFIEKVPSHVMLVMDEAYYEYADSSQYLETLPLLNQYENMVILRTFSKVYGLAALRIGYGLMSSEMVSHLRKVKEPFNVNRLAEAAASASLDDDEFMHESINLNREGREYLNNSFDHMNLGYFPTQTNFIMVDVGAPAEEVYEYLLDEGIIIRPGHLMGYPTMIRVTIGKKEDNQRFIECLQAYLEKKNANVNQS</sequence>
<dbReference type="RefSeq" id="WP_244751673.1">
    <property type="nucleotide sequence ID" value="NZ_CP095074.1"/>
</dbReference>
<dbReference type="InterPro" id="IPR015424">
    <property type="entry name" value="PyrdxlP-dep_Trfase"/>
</dbReference>
<comment type="cofactor">
    <cofactor evidence="1 7">
        <name>pyridoxal 5'-phosphate</name>
        <dbReference type="ChEBI" id="CHEBI:597326"/>
    </cofactor>
</comment>
<keyword evidence="7" id="KW-0028">Amino-acid biosynthesis</keyword>
<dbReference type="InterPro" id="IPR050106">
    <property type="entry name" value="HistidinolP_aminotransfase"/>
</dbReference>
<dbReference type="Gene3D" id="3.40.640.10">
    <property type="entry name" value="Type I PLP-dependent aspartate aminotransferase-like (Major domain)"/>
    <property type="match status" value="1"/>
</dbReference>
<keyword evidence="6 7" id="KW-0368">Histidine biosynthesis</keyword>
<keyword evidence="3 7" id="KW-0032">Aminotransferase</keyword>
<comment type="catalytic activity">
    <reaction evidence="7">
        <text>L-histidinol phosphate + 2-oxoglutarate = 3-(imidazol-4-yl)-2-oxopropyl phosphate + L-glutamate</text>
        <dbReference type="Rhea" id="RHEA:23744"/>
        <dbReference type="ChEBI" id="CHEBI:16810"/>
        <dbReference type="ChEBI" id="CHEBI:29985"/>
        <dbReference type="ChEBI" id="CHEBI:57766"/>
        <dbReference type="ChEBI" id="CHEBI:57980"/>
        <dbReference type="EC" id="2.6.1.9"/>
    </reaction>
</comment>
<dbReference type="EC" id="2.6.1.9" evidence="7"/>
<dbReference type="InterPro" id="IPR005861">
    <property type="entry name" value="HisP_aminotrans"/>
</dbReference>
<reference evidence="9 10" key="1">
    <citation type="submission" date="2022-04" db="EMBL/GenBank/DDBJ databases">
        <title>Halobacillus sp. isolated from saltern.</title>
        <authorList>
            <person name="Won M."/>
            <person name="Lee C.-M."/>
            <person name="Woen H.-Y."/>
            <person name="Kwon S.-W."/>
        </authorList>
    </citation>
    <scope>NUCLEOTIDE SEQUENCE [LARGE SCALE GENOMIC DNA]</scope>
    <source>
        <strain evidence="9 10">SSTM10-2</strain>
    </source>
</reference>
<evidence type="ECO:0000313" key="10">
    <source>
        <dbReference type="Proteomes" id="UP000831880"/>
    </source>
</evidence>
<dbReference type="Pfam" id="PF00155">
    <property type="entry name" value="Aminotran_1_2"/>
    <property type="match status" value="1"/>
</dbReference>
<dbReference type="HAMAP" id="MF_01023">
    <property type="entry name" value="HisC_aminotrans_2"/>
    <property type="match status" value="1"/>
</dbReference>
<protein>
    <recommendedName>
        <fullName evidence="7">Histidinol-phosphate aminotransferase</fullName>
        <ecNumber evidence="7">2.6.1.9</ecNumber>
    </recommendedName>
    <alternativeName>
        <fullName evidence="7">Imidazole acetol-phosphate transaminase</fullName>
    </alternativeName>
</protein>
<dbReference type="PANTHER" id="PTHR43643:SF3">
    <property type="entry name" value="HISTIDINOL-PHOSPHATE AMINOTRANSFERASE"/>
    <property type="match status" value="1"/>
</dbReference>
<evidence type="ECO:0000256" key="7">
    <source>
        <dbReference type="HAMAP-Rule" id="MF_01023"/>
    </source>
</evidence>
<evidence type="ECO:0000256" key="3">
    <source>
        <dbReference type="ARBA" id="ARBA00022576"/>
    </source>
</evidence>
<name>A0ABY4GZ58_9BACI</name>
<evidence type="ECO:0000256" key="2">
    <source>
        <dbReference type="ARBA" id="ARBA00011738"/>
    </source>
</evidence>
<comment type="similarity">
    <text evidence="7">Belongs to the class-II pyridoxal-phosphate-dependent aminotransferase family. Histidinol-phosphate aminotransferase subfamily.</text>
</comment>
<gene>
    <name evidence="7 9" type="primary">hisC</name>
    <name evidence="9" type="ORF">MUO14_16375</name>
</gene>
<comment type="subunit">
    <text evidence="2 7">Homodimer.</text>
</comment>
<keyword evidence="4 7" id="KW-0808">Transferase</keyword>
<evidence type="ECO:0000256" key="6">
    <source>
        <dbReference type="ARBA" id="ARBA00023102"/>
    </source>
</evidence>
<dbReference type="Proteomes" id="UP000831880">
    <property type="component" value="Chromosome"/>
</dbReference>
<dbReference type="EMBL" id="CP095074">
    <property type="protein sequence ID" value="UOQ92062.1"/>
    <property type="molecule type" value="Genomic_DNA"/>
</dbReference>